<proteinExistence type="predicted"/>
<keyword evidence="3" id="KW-1185">Reference proteome</keyword>
<accession>A0ABP7WPC6</accession>
<evidence type="ECO:0000256" key="1">
    <source>
        <dbReference type="SAM" id="MobiDB-lite"/>
    </source>
</evidence>
<dbReference type="InterPro" id="IPR022050">
    <property type="entry name" value="T_hemolysin"/>
</dbReference>
<evidence type="ECO:0000313" key="3">
    <source>
        <dbReference type="Proteomes" id="UP001500392"/>
    </source>
</evidence>
<feature type="compositionally biased region" description="Polar residues" evidence="1">
    <location>
        <begin position="1"/>
        <end position="22"/>
    </location>
</feature>
<gene>
    <name evidence="2" type="ORF">GCM10022414_16730</name>
</gene>
<organism evidence="2 3">
    <name type="scientific">Zhongshania borealis</name>
    <dbReference type="NCBI Taxonomy" id="889488"/>
    <lineage>
        <taxon>Bacteria</taxon>
        <taxon>Pseudomonadati</taxon>
        <taxon>Pseudomonadota</taxon>
        <taxon>Gammaproteobacteria</taxon>
        <taxon>Cellvibrionales</taxon>
        <taxon>Spongiibacteraceae</taxon>
        <taxon>Zhongshania</taxon>
    </lineage>
</organism>
<dbReference type="Proteomes" id="UP001500392">
    <property type="component" value="Unassembled WGS sequence"/>
</dbReference>
<protein>
    <recommendedName>
        <fullName evidence="4">Thermostable hemolysin</fullName>
    </recommendedName>
</protein>
<feature type="region of interest" description="Disordered" evidence="1">
    <location>
        <begin position="1"/>
        <end position="32"/>
    </location>
</feature>
<reference evidence="3" key="1">
    <citation type="journal article" date="2019" name="Int. J. Syst. Evol. Microbiol.">
        <title>The Global Catalogue of Microorganisms (GCM) 10K type strain sequencing project: providing services to taxonomists for standard genome sequencing and annotation.</title>
        <authorList>
            <consortium name="The Broad Institute Genomics Platform"/>
            <consortium name="The Broad Institute Genome Sequencing Center for Infectious Disease"/>
            <person name="Wu L."/>
            <person name="Ma J."/>
        </authorList>
    </citation>
    <scope>NUCLEOTIDE SEQUENCE [LARGE SCALE GENOMIC DNA]</scope>
    <source>
        <strain evidence="3">JCM 17304</strain>
    </source>
</reference>
<name>A0ABP7WPC6_9GAMM</name>
<dbReference type="RefSeq" id="WP_344934575.1">
    <property type="nucleotide sequence ID" value="NZ_BAABDM010000002.1"/>
</dbReference>
<dbReference type="Pfam" id="PF12261">
    <property type="entry name" value="T_hemolysin"/>
    <property type="match status" value="1"/>
</dbReference>
<comment type="caution">
    <text evidence="2">The sequence shown here is derived from an EMBL/GenBank/DDBJ whole genome shotgun (WGS) entry which is preliminary data.</text>
</comment>
<dbReference type="EMBL" id="BAABDM010000002">
    <property type="protein sequence ID" value="GAA4093577.1"/>
    <property type="molecule type" value="Genomic_DNA"/>
</dbReference>
<evidence type="ECO:0008006" key="4">
    <source>
        <dbReference type="Google" id="ProtNLM"/>
    </source>
</evidence>
<sequence length="242" mass="26089">MYSTQSALTNTEFSAAATSQHGESSEDSAPRLSVIGRRALSRPDTESYIAQKFASSYGAILREFLPYLLELRTASGLGGALGMRRATPGQPLFLERYLDAPAEGILGDLLASPVERGSMVEIGNLVATWRGSSQMLFIALAALIVQVGAEWAVFTATPEVQKLLARLGVKQYVLGKAEGSKLGEQLADWGTYYQSSPSLVAVNAVHALNIFARQPMSSMLLASCKYQIQTSCNRNNIGSLYE</sequence>
<evidence type="ECO:0000313" key="2">
    <source>
        <dbReference type="EMBL" id="GAA4093577.1"/>
    </source>
</evidence>